<sequence>MCCFRAVIEGLWLRFQGEQVEVCVRRERRRRILQTLVWFIITLVLALFIPDIGRVISLIGGLAACFIFVFPGLCLMQAKLSETDVRSASWRGLVIFSVAMVTLGAFIFGLTTTNSIYQDVVN</sequence>
<name>A0A9Y3S6G7_9CICH</name>
<organism evidence="7 8">
    <name type="scientific">Pundamilia nyererei</name>
    <dbReference type="NCBI Taxonomy" id="303518"/>
    <lineage>
        <taxon>Eukaryota</taxon>
        <taxon>Metazoa</taxon>
        <taxon>Chordata</taxon>
        <taxon>Craniata</taxon>
        <taxon>Vertebrata</taxon>
        <taxon>Euteleostomi</taxon>
        <taxon>Actinopterygii</taxon>
        <taxon>Neopterygii</taxon>
        <taxon>Teleostei</taxon>
        <taxon>Neoteleostei</taxon>
        <taxon>Acanthomorphata</taxon>
        <taxon>Ovalentaria</taxon>
        <taxon>Cichlomorphae</taxon>
        <taxon>Cichliformes</taxon>
        <taxon>Cichlidae</taxon>
        <taxon>African cichlids</taxon>
        <taxon>Pseudocrenilabrinae</taxon>
        <taxon>Haplochromini</taxon>
        <taxon>Pundamilia</taxon>
    </lineage>
</organism>
<evidence type="ECO:0000256" key="5">
    <source>
        <dbReference type="SAM" id="Phobius"/>
    </source>
</evidence>
<reference evidence="8" key="1">
    <citation type="submission" date="2025-08" db="UniProtKB">
        <authorList>
            <consortium name="RefSeq"/>
        </authorList>
    </citation>
    <scope>IDENTIFICATION</scope>
</reference>
<dbReference type="AlphaFoldDB" id="A0A9Y3S6G7"/>
<dbReference type="GO" id="GO:0016020">
    <property type="term" value="C:membrane"/>
    <property type="evidence" value="ECO:0007669"/>
    <property type="project" value="UniProtKB-SubCell"/>
</dbReference>
<proteinExistence type="predicted"/>
<feature type="transmembrane region" description="Helical" evidence="5">
    <location>
        <begin position="32"/>
        <end position="49"/>
    </location>
</feature>
<evidence type="ECO:0000256" key="1">
    <source>
        <dbReference type="ARBA" id="ARBA00004370"/>
    </source>
</evidence>
<feature type="transmembrane region" description="Helical" evidence="5">
    <location>
        <begin position="55"/>
        <end position="76"/>
    </location>
</feature>
<accession>A0A9Y3S6G7</accession>
<evidence type="ECO:0000313" key="8">
    <source>
        <dbReference type="RefSeq" id="XP_005755434.1"/>
    </source>
</evidence>
<evidence type="ECO:0000256" key="4">
    <source>
        <dbReference type="ARBA" id="ARBA00023136"/>
    </source>
</evidence>
<gene>
    <name evidence="8" type="primary">LOC102214877</name>
</gene>
<comment type="subcellular location">
    <subcellularLocation>
        <location evidence="1">Membrane</location>
    </subcellularLocation>
</comment>
<dbReference type="Pfam" id="PF01490">
    <property type="entry name" value="Aa_trans"/>
    <property type="match status" value="1"/>
</dbReference>
<evidence type="ECO:0000256" key="3">
    <source>
        <dbReference type="ARBA" id="ARBA00022989"/>
    </source>
</evidence>
<feature type="transmembrane region" description="Helical" evidence="5">
    <location>
        <begin position="88"/>
        <end position="110"/>
    </location>
</feature>
<dbReference type="InterPro" id="IPR013057">
    <property type="entry name" value="AA_transpt_TM"/>
</dbReference>
<keyword evidence="3 5" id="KW-1133">Transmembrane helix</keyword>
<evidence type="ECO:0000259" key="6">
    <source>
        <dbReference type="Pfam" id="PF01490"/>
    </source>
</evidence>
<dbReference type="GeneID" id="102214877"/>
<dbReference type="Proteomes" id="UP000695023">
    <property type="component" value="Unplaced"/>
</dbReference>
<evidence type="ECO:0000313" key="7">
    <source>
        <dbReference type="Proteomes" id="UP000695023"/>
    </source>
</evidence>
<feature type="domain" description="Amino acid transporter transmembrane" evidence="6">
    <location>
        <begin position="28"/>
        <end position="116"/>
    </location>
</feature>
<evidence type="ECO:0000256" key="2">
    <source>
        <dbReference type="ARBA" id="ARBA00022692"/>
    </source>
</evidence>
<keyword evidence="2 5" id="KW-0812">Transmembrane</keyword>
<protein>
    <submittedName>
        <fullName evidence="8">Sodium-coupled neutral amino acid transporter 7</fullName>
    </submittedName>
</protein>
<dbReference type="RefSeq" id="XP_005755434.1">
    <property type="nucleotide sequence ID" value="XM_005755377.2"/>
</dbReference>
<keyword evidence="7" id="KW-1185">Reference proteome</keyword>
<keyword evidence="4 5" id="KW-0472">Membrane</keyword>